<dbReference type="PANTHER" id="PTHR23272">
    <property type="entry name" value="BED FINGER-RELATED"/>
    <property type="match status" value="1"/>
</dbReference>
<accession>A0A8H7CY21</accession>
<reference evidence="3" key="1">
    <citation type="submission" date="2020-05" db="EMBL/GenBank/DDBJ databases">
        <title>Mycena genomes resolve the evolution of fungal bioluminescence.</title>
        <authorList>
            <person name="Tsai I.J."/>
        </authorList>
    </citation>
    <scope>NUCLEOTIDE SEQUENCE</scope>
    <source>
        <strain evidence="3">CCC161011</strain>
    </source>
</reference>
<dbReference type="PANTHER" id="PTHR23272:SF184">
    <property type="entry name" value="OS03G0311250 PROTEIN"/>
    <property type="match status" value="1"/>
</dbReference>
<dbReference type="AlphaFoldDB" id="A0A8H7CY21"/>
<dbReference type="InterPro" id="IPR012337">
    <property type="entry name" value="RNaseH-like_sf"/>
</dbReference>
<feature type="region of interest" description="Disordered" evidence="1">
    <location>
        <begin position="1"/>
        <end position="130"/>
    </location>
</feature>
<sequence>MSHSALGCAQKQDGSLRDASEIQFYNDVDDEHPISGPSAPDTAASTRQLAPIFTRGKPVGIVAGSHRPSPRRSSRPSKPSARAIDPNNAEVPTGSTKRKASANAPVPALRKAAEAPEVSPPSATPVPESTAFQHYGSSFLLDAVKLAQKTEQVVANPRDELERYLSTHLEPAQNILHWWGHDTAYPTLRQMARDYLAIQGSATPAERAFSSGSLTGTRLRNRLSIELFEALQLPKSAYRNGHISASDSAGKRMDALISEVVEQGFEEDDFDDEDDDSLYF</sequence>
<dbReference type="EMBL" id="JACAZI010000008">
    <property type="protein sequence ID" value="KAF7354490.1"/>
    <property type="molecule type" value="Genomic_DNA"/>
</dbReference>
<evidence type="ECO:0000259" key="2">
    <source>
        <dbReference type="Pfam" id="PF05699"/>
    </source>
</evidence>
<name>A0A8H7CY21_9AGAR</name>
<proteinExistence type="predicted"/>
<dbReference type="Pfam" id="PF05699">
    <property type="entry name" value="Dimer_Tnp_hAT"/>
    <property type="match status" value="1"/>
</dbReference>
<evidence type="ECO:0000256" key="1">
    <source>
        <dbReference type="SAM" id="MobiDB-lite"/>
    </source>
</evidence>
<organism evidence="3 4">
    <name type="scientific">Mycena venus</name>
    <dbReference type="NCBI Taxonomy" id="2733690"/>
    <lineage>
        <taxon>Eukaryota</taxon>
        <taxon>Fungi</taxon>
        <taxon>Dikarya</taxon>
        <taxon>Basidiomycota</taxon>
        <taxon>Agaricomycotina</taxon>
        <taxon>Agaricomycetes</taxon>
        <taxon>Agaricomycetidae</taxon>
        <taxon>Agaricales</taxon>
        <taxon>Marasmiineae</taxon>
        <taxon>Mycenaceae</taxon>
        <taxon>Mycena</taxon>
    </lineage>
</organism>
<evidence type="ECO:0000313" key="4">
    <source>
        <dbReference type="Proteomes" id="UP000620124"/>
    </source>
</evidence>
<comment type="caution">
    <text evidence="3">The sequence shown here is derived from an EMBL/GenBank/DDBJ whole genome shotgun (WGS) entry which is preliminary data.</text>
</comment>
<dbReference type="OrthoDB" id="3058553at2759"/>
<dbReference type="SUPFAM" id="SSF53098">
    <property type="entry name" value="Ribonuclease H-like"/>
    <property type="match status" value="1"/>
</dbReference>
<feature type="domain" description="HAT C-terminal dimerisation" evidence="2">
    <location>
        <begin position="160"/>
        <end position="232"/>
    </location>
</feature>
<keyword evidence="4" id="KW-1185">Reference proteome</keyword>
<dbReference type="InterPro" id="IPR008906">
    <property type="entry name" value="HATC_C_dom"/>
</dbReference>
<dbReference type="Proteomes" id="UP000620124">
    <property type="component" value="Unassembled WGS sequence"/>
</dbReference>
<evidence type="ECO:0000313" key="3">
    <source>
        <dbReference type="EMBL" id="KAF7354490.1"/>
    </source>
</evidence>
<dbReference type="GO" id="GO:0046983">
    <property type="term" value="F:protein dimerization activity"/>
    <property type="evidence" value="ECO:0007669"/>
    <property type="project" value="InterPro"/>
</dbReference>
<protein>
    <submittedName>
        <fullName evidence="3">HAT dimerization</fullName>
    </submittedName>
</protein>
<gene>
    <name evidence="3" type="ORF">MVEN_01138300</name>
</gene>